<evidence type="ECO:0000256" key="1">
    <source>
        <dbReference type="ARBA" id="ARBA00022741"/>
    </source>
</evidence>
<gene>
    <name evidence="4" type="ORF">NSK11_contig00032-0057</name>
</gene>
<evidence type="ECO:0000313" key="4">
    <source>
        <dbReference type="EMBL" id="GAP28352.1"/>
    </source>
</evidence>
<dbReference type="GO" id="GO:0005524">
    <property type="term" value="F:ATP binding"/>
    <property type="evidence" value="ECO:0007669"/>
    <property type="project" value="UniProtKB-KW"/>
</dbReference>
<feature type="domain" description="Orc1-like AAA ATPase" evidence="3">
    <location>
        <begin position="2"/>
        <end position="157"/>
    </location>
</feature>
<sequence length="593" mass="61851">MLYGRDRERIQLDRVLAAARSGRGTALVLYGDPAIGKTALLRAAVERAADFRVLRCQGIRTESELRYAALHELLLPVADRLNTLPPTQARALGTVLGVDSAPADVFLVGAALVRLLADLSAAGPVLLVVDEARLVDPESAQALIFAVRRLSSMPVALLVALRDDPADTLWRELPALPITGLPDAEARRLIDDRFGPLGALRLARILSVAGGNPLALHELPGVVGDLAGTAPEPTPLGPGLRAAFRDRVAGLPNAVRVLLTVAATETRGVRGTVTDAAAALGAGPGAWEFATATGLLAVGDGRVERTHALLCAAVHDAAAPAERRAAQLAVAAALTAPGEADLRVWHRAMAADRPDERLAEVLSTRAADASHGSLAAAAMMRQAAAISPGPEQAGERLAAAGRFAWASGDIASARGLLDRAVERLGVERAAAAGQGLAGLLEFIAGEPERASRLLLRDAELVDAETAANLCVDAERARWAAGHPIFELDRSEIGLREGISRFHTMIRPLPPAALVLLWGLAGPALEPYTQAAARLRGSAAPAAVSLLPQLAIIQFANGRFPAAEQTLAEAFELATAGGVENVLVAARENRRAAR</sequence>
<evidence type="ECO:0000256" key="2">
    <source>
        <dbReference type="ARBA" id="ARBA00022840"/>
    </source>
</evidence>
<proteinExistence type="predicted"/>
<reference evidence="4 5" key="2">
    <citation type="journal article" date="2016" name="Genome Announc.">
        <title>Draft Genome Sequence of Erythromycin- and Oxytetracycline-Sensitive Nocardia seriolae Strain U-1 (NBRC 110359).</title>
        <authorList>
            <person name="Imajoh M."/>
            <person name="Sukeda M."/>
            <person name="Shimizu M."/>
            <person name="Yamane J."/>
            <person name="Ohnishi K."/>
            <person name="Oshima S."/>
        </authorList>
    </citation>
    <scope>NUCLEOTIDE SEQUENCE [LARGE SCALE GENOMIC DNA]</scope>
    <source>
        <strain evidence="4 5">U-1</strain>
    </source>
</reference>
<keyword evidence="5" id="KW-1185">Reference proteome</keyword>
<dbReference type="PANTHER" id="PTHR16305">
    <property type="entry name" value="TESTICULAR SOLUBLE ADENYLYL CYCLASE"/>
    <property type="match status" value="1"/>
</dbReference>
<dbReference type="AlphaFoldDB" id="A0ABC9YSF3"/>
<reference evidence="5" key="1">
    <citation type="submission" date="2015-07" db="EMBL/GenBank/DDBJ databases">
        <title>Nocardia seriolae U-1 whole genome shotgun sequence.</title>
        <authorList>
            <person name="Imajoh M."/>
            <person name="Fukumoto Y."/>
            <person name="Sukeda M."/>
            <person name="Yamane J."/>
            <person name="Yamasaki K."/>
            <person name="Shimizu M."/>
            <person name="Ohnishi K."/>
            <person name="Oshima S."/>
        </authorList>
    </citation>
    <scope>NUCLEOTIDE SEQUENCE [LARGE SCALE GENOMIC DNA]</scope>
    <source>
        <strain evidence="5">U-1</strain>
    </source>
</reference>
<dbReference type="SUPFAM" id="SSF52540">
    <property type="entry name" value="P-loop containing nucleoside triphosphate hydrolases"/>
    <property type="match status" value="1"/>
</dbReference>
<accession>A0ABC9YSF3</accession>
<evidence type="ECO:0000259" key="3">
    <source>
        <dbReference type="Pfam" id="PF13191"/>
    </source>
</evidence>
<evidence type="ECO:0000313" key="5">
    <source>
        <dbReference type="Proteomes" id="UP000037179"/>
    </source>
</evidence>
<dbReference type="RefSeq" id="WP_261772275.1">
    <property type="nucleotide sequence ID" value="NZ_BAWD02000028.1"/>
</dbReference>
<organism evidence="4 5">
    <name type="scientific">Nocardia seriolae</name>
    <dbReference type="NCBI Taxonomy" id="37332"/>
    <lineage>
        <taxon>Bacteria</taxon>
        <taxon>Bacillati</taxon>
        <taxon>Actinomycetota</taxon>
        <taxon>Actinomycetes</taxon>
        <taxon>Mycobacteriales</taxon>
        <taxon>Nocardiaceae</taxon>
        <taxon>Nocardia</taxon>
    </lineage>
</organism>
<keyword evidence="2" id="KW-0067">ATP-binding</keyword>
<keyword evidence="1" id="KW-0547">Nucleotide-binding</keyword>
<dbReference type="Proteomes" id="UP000037179">
    <property type="component" value="Unassembled WGS sequence"/>
</dbReference>
<name>A0ABC9YSF3_9NOCA</name>
<dbReference type="InterPro" id="IPR027417">
    <property type="entry name" value="P-loop_NTPase"/>
</dbReference>
<dbReference type="Pfam" id="PF13191">
    <property type="entry name" value="AAA_16"/>
    <property type="match status" value="1"/>
</dbReference>
<protein>
    <submittedName>
        <fullName evidence="4">LuxR family transcriptional regulator</fullName>
    </submittedName>
</protein>
<dbReference type="PANTHER" id="PTHR16305:SF35">
    <property type="entry name" value="TRANSCRIPTIONAL ACTIVATOR DOMAIN"/>
    <property type="match status" value="1"/>
</dbReference>
<dbReference type="EMBL" id="BBYQ01000032">
    <property type="protein sequence ID" value="GAP28352.1"/>
    <property type="molecule type" value="Genomic_DNA"/>
</dbReference>
<dbReference type="Gene3D" id="3.40.50.300">
    <property type="entry name" value="P-loop containing nucleotide triphosphate hydrolases"/>
    <property type="match status" value="1"/>
</dbReference>
<comment type="caution">
    <text evidence="4">The sequence shown here is derived from an EMBL/GenBank/DDBJ whole genome shotgun (WGS) entry which is preliminary data.</text>
</comment>
<dbReference type="InterPro" id="IPR041664">
    <property type="entry name" value="AAA_16"/>
</dbReference>